<comment type="caution">
    <text evidence="4">The sequence shown here is derived from an EMBL/GenBank/DDBJ whole genome shotgun (WGS) entry which is preliminary data.</text>
</comment>
<dbReference type="PRINTS" id="PR00700">
    <property type="entry name" value="PRTYPHPHTASE"/>
</dbReference>
<dbReference type="Pfam" id="PF00102">
    <property type="entry name" value="Y_phosphatase"/>
    <property type="match status" value="1"/>
</dbReference>
<protein>
    <submittedName>
        <fullName evidence="4">Uncharacterized protein</fullName>
    </submittedName>
</protein>
<accession>A0A811LQF6</accession>
<dbReference type="AlphaFoldDB" id="A0A811LQF6"/>
<proteinExistence type="predicted"/>
<feature type="region of interest" description="Disordered" evidence="1">
    <location>
        <begin position="389"/>
        <end position="461"/>
    </location>
</feature>
<dbReference type="InterPro" id="IPR000242">
    <property type="entry name" value="PTP_cat"/>
</dbReference>
<keyword evidence="5" id="KW-1185">Reference proteome</keyword>
<dbReference type="GO" id="GO:0004725">
    <property type="term" value="F:protein tyrosine phosphatase activity"/>
    <property type="evidence" value="ECO:0007669"/>
    <property type="project" value="InterPro"/>
</dbReference>
<evidence type="ECO:0000259" key="2">
    <source>
        <dbReference type="PROSITE" id="PS50055"/>
    </source>
</evidence>
<evidence type="ECO:0000256" key="1">
    <source>
        <dbReference type="SAM" id="MobiDB-lite"/>
    </source>
</evidence>
<dbReference type="EMBL" id="CAJFCW020000006">
    <property type="protein sequence ID" value="CAG9125750.1"/>
    <property type="molecule type" value="Genomic_DNA"/>
</dbReference>
<feature type="compositionally biased region" description="Pro residues" evidence="1">
    <location>
        <begin position="419"/>
        <end position="436"/>
    </location>
</feature>
<dbReference type="SUPFAM" id="SSF52799">
    <property type="entry name" value="(Phosphotyrosine protein) phosphatases II"/>
    <property type="match status" value="1"/>
</dbReference>
<dbReference type="InterPro" id="IPR003595">
    <property type="entry name" value="Tyr_Pase_cat"/>
</dbReference>
<feature type="domain" description="Tyrosine-protein phosphatase" evidence="2">
    <location>
        <begin position="91"/>
        <end position="339"/>
    </location>
</feature>
<dbReference type="Proteomes" id="UP000614601">
    <property type="component" value="Unassembled WGS sequence"/>
</dbReference>
<dbReference type="Proteomes" id="UP000783686">
    <property type="component" value="Unassembled WGS sequence"/>
</dbReference>
<dbReference type="PROSITE" id="PS50055">
    <property type="entry name" value="TYR_PHOSPHATASE_PTP"/>
    <property type="match status" value="1"/>
</dbReference>
<evidence type="ECO:0000259" key="3">
    <source>
        <dbReference type="PROSITE" id="PS50056"/>
    </source>
</evidence>
<feature type="compositionally biased region" description="Basic residues" evidence="1">
    <location>
        <begin position="1"/>
        <end position="12"/>
    </location>
</feature>
<dbReference type="InterPro" id="IPR052782">
    <property type="entry name" value="Oocyte-zygote_transition_reg"/>
</dbReference>
<feature type="domain" description="Tyrosine specific protein phosphatases" evidence="3">
    <location>
        <begin position="277"/>
        <end position="330"/>
    </location>
</feature>
<dbReference type="CDD" id="cd00047">
    <property type="entry name" value="PTPc"/>
    <property type="match status" value="1"/>
</dbReference>
<sequence length="461" mass="51828">MDQSIKKKKKGSYVKLESSLKSFKKRKPKKNQTAVTAATPPKKDADPSNASNRSYRRRRKRIEVTTEFTQDALTAFKKFVADYSAQGINGLRRQYADIKLTQPKDTRQQAFDANFEKCRYRDIPCWDKNRIVLKWPTGITEDFIHANRVKCQNLDIDVICTQAPRDNTIGDFWRMVWQEKIFMLCQENEGGKPKCSHYYPTAIGQEMVHFGLTIICKKIETDPDFVITELSISDYEGNKMTVMHRQWTTWPDREVPKSPMNPFKLLQHIRKPTFSPIIHCSAGVGRTGTLIAIEIIYRTLNKGNVPDVKAIVLDVRNQRSHAVQTETQYLYLVYSIFQFCASKHIVPSETIAEYCSEYHKFVKLVAQMEAQQPGVAVVLPIPAFAPTPVPSTPAQGTPSPVQPPPAQNALTPVQGTPVSPSPAAPSPIGTPPPPSPNAACPTTQPESEAPNQGNNEFSRDN</sequence>
<dbReference type="PROSITE" id="PS50056">
    <property type="entry name" value="TYR_PHOSPHATASE_2"/>
    <property type="match status" value="1"/>
</dbReference>
<feature type="compositionally biased region" description="Polar residues" evidence="1">
    <location>
        <begin position="444"/>
        <end position="461"/>
    </location>
</feature>
<name>A0A811LQF6_9BILA</name>
<evidence type="ECO:0000313" key="4">
    <source>
        <dbReference type="EMBL" id="CAD5229093.1"/>
    </source>
</evidence>
<dbReference type="SMART" id="SM00404">
    <property type="entry name" value="PTPc_motif"/>
    <property type="match status" value="1"/>
</dbReference>
<dbReference type="Gene3D" id="3.90.190.10">
    <property type="entry name" value="Protein tyrosine phosphatase superfamily"/>
    <property type="match status" value="1"/>
</dbReference>
<dbReference type="InterPro" id="IPR000387">
    <property type="entry name" value="Tyr_Pase_dom"/>
</dbReference>
<dbReference type="OrthoDB" id="10253954at2759"/>
<dbReference type="EMBL" id="CAJFDH010000006">
    <property type="protein sequence ID" value="CAD5229093.1"/>
    <property type="molecule type" value="Genomic_DNA"/>
</dbReference>
<reference evidence="4" key="1">
    <citation type="submission" date="2020-09" db="EMBL/GenBank/DDBJ databases">
        <authorList>
            <person name="Kikuchi T."/>
        </authorList>
    </citation>
    <scope>NUCLEOTIDE SEQUENCE</scope>
    <source>
        <strain evidence="4">SH1</strain>
    </source>
</reference>
<dbReference type="PROSITE" id="PS00383">
    <property type="entry name" value="TYR_PHOSPHATASE_1"/>
    <property type="match status" value="1"/>
</dbReference>
<evidence type="ECO:0000313" key="5">
    <source>
        <dbReference type="Proteomes" id="UP000614601"/>
    </source>
</evidence>
<gene>
    <name evidence="4" type="ORF">BOKJ2_LOCUS13152</name>
</gene>
<feature type="region of interest" description="Disordered" evidence="1">
    <location>
        <begin position="1"/>
        <end position="59"/>
    </location>
</feature>
<organism evidence="4 5">
    <name type="scientific">Bursaphelenchus okinawaensis</name>
    <dbReference type="NCBI Taxonomy" id="465554"/>
    <lineage>
        <taxon>Eukaryota</taxon>
        <taxon>Metazoa</taxon>
        <taxon>Ecdysozoa</taxon>
        <taxon>Nematoda</taxon>
        <taxon>Chromadorea</taxon>
        <taxon>Rhabditida</taxon>
        <taxon>Tylenchina</taxon>
        <taxon>Tylenchomorpha</taxon>
        <taxon>Aphelenchoidea</taxon>
        <taxon>Aphelenchoididae</taxon>
        <taxon>Bursaphelenchus</taxon>
    </lineage>
</organism>
<dbReference type="InterPro" id="IPR016130">
    <property type="entry name" value="Tyr_Pase_AS"/>
</dbReference>
<dbReference type="InterPro" id="IPR029021">
    <property type="entry name" value="Prot-tyrosine_phosphatase-like"/>
</dbReference>
<dbReference type="SMART" id="SM00194">
    <property type="entry name" value="PTPc"/>
    <property type="match status" value="1"/>
</dbReference>
<dbReference type="PANTHER" id="PTHR46163">
    <property type="entry name" value="TYROSINE-PROTEIN PHOSPHATASE-RELATED"/>
    <property type="match status" value="1"/>
</dbReference>